<dbReference type="Gene3D" id="1.10.3210.10">
    <property type="entry name" value="Hypothetical protein af1432"/>
    <property type="match status" value="1"/>
</dbReference>
<gene>
    <name evidence="3" type="ORF">EI71_01154</name>
</gene>
<reference evidence="3 4" key="1">
    <citation type="submission" date="2018-08" db="EMBL/GenBank/DDBJ databases">
        <title>Genomic Encyclopedia of Archaeal and Bacterial Type Strains, Phase II (KMG-II): from individual species to whole genera.</title>
        <authorList>
            <person name="Goeker M."/>
        </authorList>
    </citation>
    <scope>NUCLEOTIDE SEQUENCE [LARGE SCALE GENOMIC DNA]</scope>
    <source>
        <strain evidence="3 4">ATCC 27112</strain>
    </source>
</reference>
<dbReference type="Proteomes" id="UP000266506">
    <property type="component" value="Unassembled WGS sequence"/>
</dbReference>
<dbReference type="PANTHER" id="PTHR45228:SF5">
    <property type="entry name" value="CYCLIC DI-GMP PHOSPHODIESTERASE VC_1348-RELATED"/>
    <property type="match status" value="1"/>
</dbReference>
<dbReference type="PROSITE" id="PS51832">
    <property type="entry name" value="HD_GYP"/>
    <property type="match status" value="1"/>
</dbReference>
<dbReference type="RefSeq" id="WP_119016294.1">
    <property type="nucleotide sequence ID" value="NZ_QXEV01000011.1"/>
</dbReference>
<proteinExistence type="predicted"/>
<dbReference type="Pfam" id="PF13487">
    <property type="entry name" value="HD_5"/>
    <property type="match status" value="1"/>
</dbReference>
<feature type="transmembrane region" description="Helical" evidence="1">
    <location>
        <begin position="87"/>
        <end position="113"/>
    </location>
</feature>
<organism evidence="3 4">
    <name type="scientific">Anaeroplasma bactoclasticum</name>
    <dbReference type="NCBI Taxonomy" id="2088"/>
    <lineage>
        <taxon>Bacteria</taxon>
        <taxon>Bacillati</taxon>
        <taxon>Mycoplasmatota</taxon>
        <taxon>Mollicutes</taxon>
        <taxon>Anaeroplasmatales</taxon>
        <taxon>Anaeroplasmataceae</taxon>
        <taxon>Anaeroplasma</taxon>
    </lineage>
</organism>
<dbReference type="CDD" id="cd00077">
    <property type="entry name" value="HDc"/>
    <property type="match status" value="1"/>
</dbReference>
<dbReference type="InterPro" id="IPR052020">
    <property type="entry name" value="Cyclic_di-GMP/3'3'-cGAMP_PDE"/>
</dbReference>
<dbReference type="OrthoDB" id="383993at2"/>
<evidence type="ECO:0000313" key="4">
    <source>
        <dbReference type="Proteomes" id="UP000266506"/>
    </source>
</evidence>
<feature type="transmembrane region" description="Helical" evidence="1">
    <location>
        <begin position="125"/>
        <end position="148"/>
    </location>
</feature>
<dbReference type="AlphaFoldDB" id="A0A397RVU1"/>
<comment type="caution">
    <text evidence="3">The sequence shown here is derived from an EMBL/GenBank/DDBJ whole genome shotgun (WGS) entry which is preliminary data.</text>
</comment>
<evidence type="ECO:0000313" key="3">
    <source>
        <dbReference type="EMBL" id="RIA75747.1"/>
    </source>
</evidence>
<keyword evidence="1" id="KW-0812">Transmembrane</keyword>
<dbReference type="SUPFAM" id="SSF109604">
    <property type="entry name" value="HD-domain/PDEase-like"/>
    <property type="match status" value="1"/>
</dbReference>
<dbReference type="SMART" id="SM00471">
    <property type="entry name" value="HDc"/>
    <property type="match status" value="1"/>
</dbReference>
<feature type="transmembrane region" description="Helical" evidence="1">
    <location>
        <begin position="15"/>
        <end position="34"/>
    </location>
</feature>
<dbReference type="EMBL" id="QXEV01000011">
    <property type="protein sequence ID" value="RIA75747.1"/>
    <property type="molecule type" value="Genomic_DNA"/>
</dbReference>
<feature type="domain" description="HD-GYP" evidence="2">
    <location>
        <begin position="229"/>
        <end position="438"/>
    </location>
</feature>
<accession>A0A397RVU1</accession>
<keyword evidence="4" id="KW-1185">Reference proteome</keyword>
<evidence type="ECO:0000256" key="1">
    <source>
        <dbReference type="SAM" id="Phobius"/>
    </source>
</evidence>
<keyword evidence="1" id="KW-0472">Membrane</keyword>
<sequence>MEEKLYLEAEKKANLFNIYFMGIMAIISIIAFILNEIGVFNLNKSIVRISLSCVIVFFLIPVLAYLIGEKALKKNNILENKHFKWFIITSAFFSMLILCVALSFQAVLVLVFPTLMAAQYKNQKLMTIIIFIASMLIIILSVYGAYLFGIYDANLLKPLTEEEASIFENRVNILKTNRGWIILLHYVIPRMLIVAAIDYIGLAIAKRNTFMVNEQIILSKQVQDEILARSSMQNGVIMHLADIIESRDLETGEHIKRTKEYVSILVNEMKKKDKYKDVLTDKVSEIIINAAPLHDIGKIAVSDLILCKKGKLTDEEFEKMKIHTVKGGEIIDNILNDLGDKEFLEVAYDIAISHHEKWNGLGYPYGLKEENIPLSGRIMAIADVYDALTSERCYKKAMPPLEAVDIILKDSGTHFDPSIVEVFNNVKDKFISIASSKE</sequence>
<keyword evidence="1" id="KW-1133">Transmembrane helix</keyword>
<dbReference type="InterPro" id="IPR037522">
    <property type="entry name" value="HD_GYP_dom"/>
</dbReference>
<evidence type="ECO:0000259" key="2">
    <source>
        <dbReference type="PROSITE" id="PS51832"/>
    </source>
</evidence>
<feature type="transmembrane region" description="Helical" evidence="1">
    <location>
        <begin position="46"/>
        <end position="67"/>
    </location>
</feature>
<dbReference type="InParanoid" id="A0A397RVU1"/>
<name>A0A397RVU1_9MOLU</name>
<dbReference type="InterPro" id="IPR003607">
    <property type="entry name" value="HD/PDEase_dom"/>
</dbReference>
<protein>
    <submittedName>
        <fullName evidence="3">HD domain-containing protein</fullName>
    </submittedName>
</protein>
<dbReference type="PANTHER" id="PTHR45228">
    <property type="entry name" value="CYCLIC DI-GMP PHOSPHODIESTERASE TM_0186-RELATED"/>
    <property type="match status" value="1"/>
</dbReference>
<feature type="transmembrane region" description="Helical" evidence="1">
    <location>
        <begin position="180"/>
        <end position="205"/>
    </location>
</feature>